<evidence type="ECO:0000259" key="3">
    <source>
        <dbReference type="PROSITE" id="PS50031"/>
    </source>
</evidence>
<keyword evidence="1" id="KW-0106">Calcium</keyword>
<dbReference type="InterPro" id="IPR011992">
    <property type="entry name" value="EF-hand-dom_pair"/>
</dbReference>
<dbReference type="Gene3D" id="1.10.238.10">
    <property type="entry name" value="EF-hand"/>
    <property type="match status" value="1"/>
</dbReference>
<accession>A0A834RC10</accession>
<reference evidence="6" key="3">
    <citation type="submission" date="2022-06" db="UniProtKB">
        <authorList>
            <consortium name="EnsemblMetazoa"/>
        </authorList>
    </citation>
    <scope>IDENTIFICATION</scope>
</reference>
<dbReference type="Pfam" id="PF12763">
    <property type="entry name" value="EH"/>
    <property type="match status" value="1"/>
</dbReference>
<dbReference type="GO" id="GO:0005886">
    <property type="term" value="C:plasma membrane"/>
    <property type="evidence" value="ECO:0007669"/>
    <property type="project" value="TreeGrafter"/>
</dbReference>
<evidence type="ECO:0000313" key="5">
    <source>
        <dbReference type="EMBL" id="KAF7493610.1"/>
    </source>
</evidence>
<dbReference type="PROSITE" id="PS50222">
    <property type="entry name" value="EF_HAND_2"/>
    <property type="match status" value="1"/>
</dbReference>
<sequence length="345" mass="39469">MEDSIDEKFNDFSDGSDTFCNSVWMMTKEQQQYYTNQFYSLQKNSYGNIHGLTAKAFFEKSGLKHKDLSHIWQLSDIDQDGQLSLPEFCIAMHLIVLRRNQIDLPQSLPMSLRFSHRSSLVNFSSSSSSSSIENNEKMDNSLEIDSDLENFKWTKFNDSPRSSITAIIADSSDDSSPTKLTNFDYDIDLIVSNPNIKHPVPVRVTPTSPAIPMDQMLDGCQKSLDSSDRIDPLNGSIFSIDDILERESSEGFKSPHKLKPIVDYIQRIKERYGPLSSFENNCDEHQNEPNVSSENSSEIEELRETISSLNENNKLLNRKNQEINQEINNLIKIINHLLMNQKNQL</sequence>
<keyword evidence="7" id="KW-1185">Reference proteome</keyword>
<dbReference type="PROSITE" id="PS50031">
    <property type="entry name" value="EH"/>
    <property type="match status" value="1"/>
</dbReference>
<feature type="domain" description="EH" evidence="3">
    <location>
        <begin position="30"/>
        <end position="119"/>
    </location>
</feature>
<dbReference type="PANTHER" id="PTHR11216">
    <property type="entry name" value="EH DOMAIN"/>
    <property type="match status" value="1"/>
</dbReference>
<dbReference type="EMBL" id="WVUK01000055">
    <property type="protein sequence ID" value="KAF7493610.1"/>
    <property type="molecule type" value="Genomic_DNA"/>
</dbReference>
<evidence type="ECO:0000313" key="6">
    <source>
        <dbReference type="EnsemblMetazoa" id="KAF7493610.1"/>
    </source>
</evidence>
<dbReference type="Proteomes" id="UP000070412">
    <property type="component" value="Unassembled WGS sequence"/>
</dbReference>
<dbReference type="SUPFAM" id="SSF47473">
    <property type="entry name" value="EF-hand"/>
    <property type="match status" value="1"/>
</dbReference>
<dbReference type="PANTHER" id="PTHR11216:SF174">
    <property type="entry name" value="GH06923P"/>
    <property type="match status" value="1"/>
</dbReference>
<evidence type="ECO:0000313" key="7">
    <source>
        <dbReference type="Proteomes" id="UP000070412"/>
    </source>
</evidence>
<protein>
    <submittedName>
        <fullName evidence="5">RalBP1-associated Eps domain-containing protein 1</fullName>
    </submittedName>
</protein>
<dbReference type="GO" id="GO:0005509">
    <property type="term" value="F:calcium ion binding"/>
    <property type="evidence" value="ECO:0007669"/>
    <property type="project" value="InterPro"/>
</dbReference>
<dbReference type="CDD" id="cd00052">
    <property type="entry name" value="EH"/>
    <property type="match status" value="1"/>
</dbReference>
<proteinExistence type="predicted"/>
<evidence type="ECO:0000256" key="2">
    <source>
        <dbReference type="SAM" id="MobiDB-lite"/>
    </source>
</evidence>
<dbReference type="OrthoDB" id="10045710at2759"/>
<organism evidence="5">
    <name type="scientific">Sarcoptes scabiei</name>
    <name type="common">Itch mite</name>
    <name type="synonym">Acarus scabiei</name>
    <dbReference type="NCBI Taxonomy" id="52283"/>
    <lineage>
        <taxon>Eukaryota</taxon>
        <taxon>Metazoa</taxon>
        <taxon>Ecdysozoa</taxon>
        <taxon>Arthropoda</taxon>
        <taxon>Chelicerata</taxon>
        <taxon>Arachnida</taxon>
        <taxon>Acari</taxon>
        <taxon>Acariformes</taxon>
        <taxon>Sarcoptiformes</taxon>
        <taxon>Astigmata</taxon>
        <taxon>Psoroptidia</taxon>
        <taxon>Sarcoptoidea</taxon>
        <taxon>Sarcoptidae</taxon>
        <taxon>Sarcoptinae</taxon>
        <taxon>Sarcoptes</taxon>
    </lineage>
</organism>
<reference evidence="7" key="1">
    <citation type="journal article" date="2020" name="PLoS Negl. Trop. Dis.">
        <title>High-quality nuclear genome for Sarcoptes scabiei-A critical resource for a neglected parasite.</title>
        <authorList>
            <person name="Korhonen P.K."/>
            <person name="Gasser R.B."/>
            <person name="Ma G."/>
            <person name="Wang T."/>
            <person name="Stroehlein A.J."/>
            <person name="Young N.D."/>
            <person name="Ang C.S."/>
            <person name="Fernando D.D."/>
            <person name="Lu H.C."/>
            <person name="Taylor S."/>
            <person name="Reynolds S.L."/>
            <person name="Mofiz E."/>
            <person name="Najaraj S.H."/>
            <person name="Gowda H."/>
            <person name="Madugundu A."/>
            <person name="Renuse S."/>
            <person name="Holt D."/>
            <person name="Pandey A."/>
            <person name="Papenfuss A.T."/>
            <person name="Fischer K."/>
        </authorList>
    </citation>
    <scope>NUCLEOTIDE SEQUENCE [LARGE SCALE GENOMIC DNA]</scope>
</reference>
<dbReference type="PROSITE" id="PS00018">
    <property type="entry name" value="EF_HAND_1"/>
    <property type="match status" value="1"/>
</dbReference>
<dbReference type="InterPro" id="IPR002048">
    <property type="entry name" value="EF_hand_dom"/>
</dbReference>
<dbReference type="EnsemblMetazoa" id="SSS_6249s_mrna">
    <property type="protein sequence ID" value="KAF7493610.1"/>
    <property type="gene ID" value="SSS_6249"/>
</dbReference>
<dbReference type="InterPro" id="IPR018247">
    <property type="entry name" value="EF_Hand_1_Ca_BS"/>
</dbReference>
<dbReference type="InterPro" id="IPR000261">
    <property type="entry name" value="EH_dom"/>
</dbReference>
<evidence type="ECO:0000256" key="1">
    <source>
        <dbReference type="ARBA" id="ARBA00022837"/>
    </source>
</evidence>
<feature type="domain" description="EF-hand" evidence="4">
    <location>
        <begin position="63"/>
        <end position="98"/>
    </location>
</feature>
<dbReference type="GO" id="GO:0006897">
    <property type="term" value="P:endocytosis"/>
    <property type="evidence" value="ECO:0007669"/>
    <property type="project" value="TreeGrafter"/>
</dbReference>
<reference evidence="5" key="2">
    <citation type="submission" date="2020-01" db="EMBL/GenBank/DDBJ databases">
        <authorList>
            <person name="Korhonen P.K.K."/>
            <person name="Guangxu M.G."/>
            <person name="Wang T.W."/>
            <person name="Stroehlein A.J.S."/>
            <person name="Young N.D."/>
            <person name="Ang C.-S.A."/>
            <person name="Fernando D.W.F."/>
            <person name="Lu H.L."/>
            <person name="Taylor S.T."/>
            <person name="Ehtesham M.E.M."/>
            <person name="Najaraj S.H.N."/>
            <person name="Harsha G.H.G."/>
            <person name="Madugundu A.M."/>
            <person name="Renuse S.R."/>
            <person name="Holt D.H."/>
            <person name="Pandey A.P."/>
            <person name="Papenfuss A.P."/>
            <person name="Gasser R.B.G."/>
            <person name="Fischer K.F."/>
        </authorList>
    </citation>
    <scope>NUCLEOTIDE SEQUENCE</scope>
    <source>
        <strain evidence="5">SSS_KF_BRIS2020</strain>
    </source>
</reference>
<dbReference type="SMART" id="SM00027">
    <property type="entry name" value="EH"/>
    <property type="match status" value="1"/>
</dbReference>
<name>A0A834RC10_SARSC</name>
<feature type="region of interest" description="Disordered" evidence="2">
    <location>
        <begin position="280"/>
        <end position="299"/>
    </location>
</feature>
<dbReference type="GO" id="GO:0005737">
    <property type="term" value="C:cytoplasm"/>
    <property type="evidence" value="ECO:0007669"/>
    <property type="project" value="TreeGrafter"/>
</dbReference>
<dbReference type="AlphaFoldDB" id="A0A834RC10"/>
<dbReference type="GO" id="GO:0016197">
    <property type="term" value="P:endosomal transport"/>
    <property type="evidence" value="ECO:0007669"/>
    <property type="project" value="TreeGrafter"/>
</dbReference>
<evidence type="ECO:0000259" key="4">
    <source>
        <dbReference type="PROSITE" id="PS50222"/>
    </source>
</evidence>
<gene>
    <name evidence="5" type="ORF">SSS_6249</name>
</gene>